<sequence length="198" mass="21753">MAVFPNSCLPACLLVLTFFQLSRPDSAPFDVIGPAEPVLAALGDDAELPCRLSPSVSAERMELRWFRGKVAAALLVRRDGREREAEQTAEYRGRATLLDGDIAAGRVAVRIHRVRASDEGEYRCLFRQDGRYGEASVHLKVAGECAGSTLSGDFRAASVFPRLPCFGSHRVRRPEKSLLGRKRLAGRGWEVSGKALER</sequence>
<dbReference type="GO" id="GO:0001817">
    <property type="term" value="P:regulation of cytokine production"/>
    <property type="evidence" value="ECO:0007669"/>
    <property type="project" value="TreeGrafter"/>
</dbReference>
<dbReference type="InterPro" id="IPR050504">
    <property type="entry name" value="IgSF_BTN/MOG"/>
</dbReference>
<dbReference type="AlphaFoldDB" id="A0A8C8XYI7"/>
<dbReference type="Gene3D" id="2.60.40.10">
    <property type="entry name" value="Immunoglobulins"/>
    <property type="match status" value="1"/>
</dbReference>
<evidence type="ECO:0000256" key="3">
    <source>
        <dbReference type="ARBA" id="ARBA00023319"/>
    </source>
</evidence>
<dbReference type="InterPro" id="IPR013106">
    <property type="entry name" value="Ig_V-set"/>
</dbReference>
<keyword evidence="2" id="KW-0472">Membrane</keyword>
<keyword evidence="7" id="KW-1185">Reference proteome</keyword>
<dbReference type="GO" id="GO:0009897">
    <property type="term" value="C:external side of plasma membrane"/>
    <property type="evidence" value="ECO:0007669"/>
    <property type="project" value="TreeGrafter"/>
</dbReference>
<dbReference type="SMART" id="SM00409">
    <property type="entry name" value="IG"/>
    <property type="match status" value="1"/>
</dbReference>
<dbReference type="InterPro" id="IPR003599">
    <property type="entry name" value="Ig_sub"/>
</dbReference>
<feature type="chain" id="PRO_5034648178" description="Ig-like domain-containing protein" evidence="4">
    <location>
        <begin position="25"/>
        <end position="198"/>
    </location>
</feature>
<accession>A0A8C8XYI7</accession>
<dbReference type="CDD" id="cd05713">
    <property type="entry name" value="IgV_MOG_like"/>
    <property type="match status" value="1"/>
</dbReference>
<dbReference type="PROSITE" id="PS50835">
    <property type="entry name" value="IG_LIKE"/>
    <property type="match status" value="1"/>
</dbReference>
<proteinExistence type="predicted"/>
<protein>
    <recommendedName>
        <fullName evidence="5">Ig-like domain-containing protein</fullName>
    </recommendedName>
</protein>
<dbReference type="Ensembl" id="ENSPLOT00000026704.1">
    <property type="protein sequence ID" value="ENSPLOP00000024183.1"/>
    <property type="gene ID" value="ENSPLOG00000017748.1"/>
</dbReference>
<evidence type="ECO:0000256" key="1">
    <source>
        <dbReference type="ARBA" id="ARBA00004370"/>
    </source>
</evidence>
<keyword evidence="4" id="KW-0732">Signal</keyword>
<feature type="signal peptide" evidence="4">
    <location>
        <begin position="1"/>
        <end position="24"/>
    </location>
</feature>
<comment type="subcellular location">
    <subcellularLocation>
        <location evidence="1">Membrane</location>
    </subcellularLocation>
</comment>
<evidence type="ECO:0000313" key="6">
    <source>
        <dbReference type="Ensembl" id="ENSPLOP00000024183.1"/>
    </source>
</evidence>
<dbReference type="SUPFAM" id="SSF48726">
    <property type="entry name" value="Immunoglobulin"/>
    <property type="match status" value="1"/>
</dbReference>
<dbReference type="Pfam" id="PF07686">
    <property type="entry name" value="V-set"/>
    <property type="match status" value="1"/>
</dbReference>
<name>A0A8C8XYI7_PANLE</name>
<dbReference type="GO" id="GO:0050852">
    <property type="term" value="P:T cell receptor signaling pathway"/>
    <property type="evidence" value="ECO:0007669"/>
    <property type="project" value="TreeGrafter"/>
</dbReference>
<reference evidence="6" key="2">
    <citation type="submission" date="2025-09" db="UniProtKB">
        <authorList>
            <consortium name="Ensembl"/>
        </authorList>
    </citation>
    <scope>IDENTIFICATION</scope>
</reference>
<dbReference type="OMA" id="NNTIRWG"/>
<evidence type="ECO:0000259" key="5">
    <source>
        <dbReference type="PROSITE" id="PS50835"/>
    </source>
</evidence>
<dbReference type="InterPro" id="IPR036179">
    <property type="entry name" value="Ig-like_dom_sf"/>
</dbReference>
<dbReference type="GO" id="GO:0005102">
    <property type="term" value="F:signaling receptor binding"/>
    <property type="evidence" value="ECO:0007669"/>
    <property type="project" value="TreeGrafter"/>
</dbReference>
<dbReference type="SMART" id="SM00406">
    <property type="entry name" value="IGv"/>
    <property type="match status" value="1"/>
</dbReference>
<feature type="domain" description="Ig-like" evidence="5">
    <location>
        <begin position="24"/>
        <end position="142"/>
    </location>
</feature>
<dbReference type="GeneTree" id="ENSGT00940000161530"/>
<dbReference type="InterPro" id="IPR013783">
    <property type="entry name" value="Ig-like_fold"/>
</dbReference>
<reference evidence="6" key="1">
    <citation type="submission" date="2025-08" db="UniProtKB">
        <authorList>
            <consortium name="Ensembl"/>
        </authorList>
    </citation>
    <scope>IDENTIFICATION</scope>
</reference>
<dbReference type="FunFam" id="2.60.40.10:FF:000208">
    <property type="entry name" value="Butyrophilin subfamily 1 member A1"/>
    <property type="match status" value="1"/>
</dbReference>
<evidence type="ECO:0000256" key="2">
    <source>
        <dbReference type="ARBA" id="ARBA00023136"/>
    </source>
</evidence>
<dbReference type="PANTHER" id="PTHR24100">
    <property type="entry name" value="BUTYROPHILIN"/>
    <property type="match status" value="1"/>
</dbReference>
<dbReference type="InterPro" id="IPR007110">
    <property type="entry name" value="Ig-like_dom"/>
</dbReference>
<evidence type="ECO:0000256" key="4">
    <source>
        <dbReference type="SAM" id="SignalP"/>
    </source>
</evidence>
<organism evidence="6 7">
    <name type="scientific">Panthera leo</name>
    <name type="common">Lion</name>
    <dbReference type="NCBI Taxonomy" id="9689"/>
    <lineage>
        <taxon>Eukaryota</taxon>
        <taxon>Metazoa</taxon>
        <taxon>Chordata</taxon>
        <taxon>Craniata</taxon>
        <taxon>Vertebrata</taxon>
        <taxon>Euteleostomi</taxon>
        <taxon>Mammalia</taxon>
        <taxon>Eutheria</taxon>
        <taxon>Laurasiatheria</taxon>
        <taxon>Carnivora</taxon>
        <taxon>Feliformia</taxon>
        <taxon>Felidae</taxon>
        <taxon>Pantherinae</taxon>
        <taxon>Panthera</taxon>
    </lineage>
</organism>
<dbReference type="PANTHER" id="PTHR24100:SF138">
    <property type="entry name" value="BUTYROPHILIN SUBFAMILY 1 MEMBER A1"/>
    <property type="match status" value="1"/>
</dbReference>
<dbReference type="Proteomes" id="UP000694399">
    <property type="component" value="Unassembled WGS sequence"/>
</dbReference>
<keyword evidence="3" id="KW-0393">Immunoglobulin domain</keyword>
<evidence type="ECO:0000313" key="7">
    <source>
        <dbReference type="Proteomes" id="UP000694399"/>
    </source>
</evidence>